<dbReference type="GO" id="GO:0008237">
    <property type="term" value="F:metallopeptidase activity"/>
    <property type="evidence" value="ECO:0007669"/>
    <property type="project" value="UniProtKB-KW"/>
</dbReference>
<evidence type="ECO:0000313" key="2">
    <source>
        <dbReference type="EMBL" id="MBP1298792.1"/>
    </source>
</evidence>
<dbReference type="Gene3D" id="3.20.20.80">
    <property type="entry name" value="Glycosidases"/>
    <property type="match status" value="1"/>
</dbReference>
<comment type="caution">
    <text evidence="2">The sequence shown here is derived from an EMBL/GenBank/DDBJ whole genome shotgun (WGS) entry which is preliminary data.</text>
</comment>
<dbReference type="EMBL" id="JAFICZ010000001">
    <property type="protein sequence ID" value="MBP1298792.1"/>
    <property type="molecule type" value="Genomic_DNA"/>
</dbReference>
<evidence type="ECO:0000313" key="3">
    <source>
        <dbReference type="Proteomes" id="UP000673383"/>
    </source>
</evidence>
<name>A0A4Q4K9D2_BRAEL</name>
<dbReference type="PANTHER" id="PTHR41244:SF1">
    <property type="entry name" value="GLYCOSYLTRANSFERASE"/>
    <property type="match status" value="1"/>
</dbReference>
<dbReference type="PANTHER" id="PTHR41244">
    <property type="entry name" value="RHAMNAN SYNTHESIS F"/>
    <property type="match status" value="1"/>
</dbReference>
<keyword evidence="2" id="KW-0645">Protease</keyword>
<protein>
    <submittedName>
        <fullName evidence="2">Putative metalloprotease</fullName>
    </submittedName>
</protein>
<organism evidence="2 3">
    <name type="scientific">Bradyrhizobium elkanii</name>
    <dbReference type="NCBI Taxonomy" id="29448"/>
    <lineage>
        <taxon>Bacteria</taxon>
        <taxon>Pseudomonadati</taxon>
        <taxon>Pseudomonadota</taxon>
        <taxon>Alphaproteobacteria</taxon>
        <taxon>Hyphomicrobiales</taxon>
        <taxon>Nitrobacteraceae</taxon>
        <taxon>Bradyrhizobium</taxon>
    </lineage>
</organism>
<dbReference type="GeneID" id="92955978"/>
<sequence length="736" mass="83916">MNKMVERSVRDTKDMLPVASPVQQDDQSQSVFLDPDVSDFQSGPRLRGAILEHSGRVISGWIVDAQSPASTVAISLFVASHCVEEGRTGRSVPASVGPHTVIGRPGFRINLSTPSVRRRLARALKNTLLERKPVQIYLRISLNDGEYYEIPLFEKLESNEVVVALGFSTDDYDDLLFPNNDKKLVAAMAGAASVKEVRYVCFYLPQFHSFAENDRWWGPGFTEWTNVSQMRPQFATHQSPWLPADLGFYDMRLVETRQQQADLARRYGVHGFCYYAYWFQGRRLLERPLRLLLEDGEPNIPFCICWANENWSRRWDGSDTELLLGQNHSLEDDVRFIDDMADILLDDRYITVDGRKILLIYRPSLIPDKERLFQTWRVRARQLGIGELLICNAMTFGEFDPREFHCDAAVEFPPHTVNARELSRAEVETPTEFSGKLYDYLEAMRSTLGKVYEFPFFPTVMPRWDNTPRKGSRGHVFVRSSPEAFEVWLREATERARRSSFEQPIVFINSWNEWAEGAHLEPDSRFGRAYLDVVRRVSAGESISAELRSNSALLDCLSRSELEQTIKSAAVHVEVLANLQRNEVALTGFQSIREGLPVEIEGAIASPDGSMFVIENINSQTEERVVVDPRYRVLVRGWVFAKDGFEPLRNRISFLVLSPEGETNAGKSGYCLVIDWHERMDVTEYMKATARECCFGFEVSFMLKGLPDGEYRLSMLEVGEGENLLVGSSHSLVVRH</sequence>
<keyword evidence="2" id="KW-0378">Hydrolase</keyword>
<dbReference type="AlphaFoldDB" id="A0A4Q4K9D2"/>
<feature type="region of interest" description="Disordered" evidence="1">
    <location>
        <begin position="1"/>
        <end position="28"/>
    </location>
</feature>
<proteinExistence type="predicted"/>
<dbReference type="Pfam" id="PF14307">
    <property type="entry name" value="Glyco_tran_WbsX"/>
    <property type="match status" value="1"/>
</dbReference>
<feature type="compositionally biased region" description="Basic and acidic residues" evidence="1">
    <location>
        <begin position="1"/>
        <end position="14"/>
    </location>
</feature>
<dbReference type="InterPro" id="IPR032719">
    <property type="entry name" value="WbsX"/>
</dbReference>
<dbReference type="RefSeq" id="WP_026192531.1">
    <property type="nucleotide sequence ID" value="NZ_BJNL01000021.1"/>
</dbReference>
<reference evidence="2" key="1">
    <citation type="submission" date="2021-02" db="EMBL/GenBank/DDBJ databases">
        <title>Genomic Encyclopedia of Type Strains, Phase IV (KMG-V): Genome sequencing to study the core and pangenomes of soil and plant-associated prokaryotes.</title>
        <authorList>
            <person name="Whitman W."/>
        </authorList>
    </citation>
    <scope>NUCLEOTIDE SEQUENCE</scope>
    <source>
        <strain evidence="2">USDA 406</strain>
    </source>
</reference>
<evidence type="ECO:0000256" key="1">
    <source>
        <dbReference type="SAM" id="MobiDB-lite"/>
    </source>
</evidence>
<dbReference type="Proteomes" id="UP000673383">
    <property type="component" value="Unassembled WGS sequence"/>
</dbReference>
<keyword evidence="2" id="KW-0482">Metalloprotease</keyword>
<dbReference type="CDD" id="cd11579">
    <property type="entry name" value="Glyco_tran_WbsX"/>
    <property type="match status" value="1"/>
</dbReference>
<accession>A0A4Q4K9D2</accession>
<gene>
    <name evidence="2" type="ORF">JOH49_008545</name>
</gene>
<dbReference type="GO" id="GO:0006508">
    <property type="term" value="P:proteolysis"/>
    <property type="evidence" value="ECO:0007669"/>
    <property type="project" value="UniProtKB-KW"/>
</dbReference>